<organism evidence="1 2">
    <name type="scientific">Gallionella capsiferriformans (strain ES-2)</name>
    <name type="common">Gallionella ferruginea capsiferriformans (strain ES-2)</name>
    <dbReference type="NCBI Taxonomy" id="395494"/>
    <lineage>
        <taxon>Bacteria</taxon>
        <taxon>Pseudomonadati</taxon>
        <taxon>Pseudomonadota</taxon>
        <taxon>Betaproteobacteria</taxon>
        <taxon>Nitrosomonadales</taxon>
        <taxon>Gallionellaceae</taxon>
        <taxon>Gallionella</taxon>
    </lineage>
</organism>
<dbReference type="eggNOG" id="ENOG503165E">
    <property type="taxonomic scope" value="Bacteria"/>
</dbReference>
<evidence type="ECO:0000313" key="1">
    <source>
        <dbReference type="EMBL" id="ADL54491.1"/>
    </source>
</evidence>
<dbReference type="EMBL" id="CP002159">
    <property type="protein sequence ID" value="ADL54491.1"/>
    <property type="molecule type" value="Genomic_DNA"/>
</dbReference>
<reference evidence="1 2" key="1">
    <citation type="submission" date="2010-08" db="EMBL/GenBank/DDBJ databases">
        <title>Complete sequence of Gallionella capsiferriformans ES-2.</title>
        <authorList>
            <consortium name="US DOE Joint Genome Institute"/>
            <person name="Lucas S."/>
            <person name="Copeland A."/>
            <person name="Lapidus A."/>
            <person name="Cheng J.-F."/>
            <person name="Bruce D."/>
            <person name="Goodwin L."/>
            <person name="Pitluck S."/>
            <person name="Chertkov O."/>
            <person name="Davenport K.W."/>
            <person name="Detter J.C."/>
            <person name="Han C."/>
            <person name="Tapia R."/>
            <person name="Land M."/>
            <person name="Hauser L."/>
            <person name="Chang Y.-J."/>
            <person name="Jeffries C."/>
            <person name="Kyrpides N."/>
            <person name="Ivanova N."/>
            <person name="Mikhailova N."/>
            <person name="Shelobolina E.S."/>
            <person name="Picardal F."/>
            <person name="Roden E."/>
            <person name="Emerson D."/>
            <person name="Woyke T."/>
        </authorList>
    </citation>
    <scope>NUCLEOTIDE SEQUENCE [LARGE SCALE GENOMIC DNA]</scope>
    <source>
        <strain evidence="1 2">ES-2</strain>
    </source>
</reference>
<name>D9SC26_GALCS</name>
<proteinExistence type="predicted"/>
<accession>D9SC26</accession>
<evidence type="ECO:0000313" key="2">
    <source>
        <dbReference type="Proteomes" id="UP000001235"/>
    </source>
</evidence>
<dbReference type="HOGENOM" id="CLU_1319391_0_0_4"/>
<dbReference type="AlphaFoldDB" id="D9SC26"/>
<dbReference type="Proteomes" id="UP000001235">
    <property type="component" value="Chromosome"/>
</dbReference>
<gene>
    <name evidence="1" type="ordered locus">Galf_0447</name>
</gene>
<sequence length="208" mass="23799">MNEEQAVLDFFAKPENLPLGLSVAEQMDEIRTRMNTSFWDQLCLRLENRLAATPWQALTTEDRNAAGVLVGLQCKLRIEQTQSLFPMMEQQFLGGIWRVFFGLMWQSTPTVEQLALPAVAALKQQLLDAGFKQNEAFMAWQWTPHYPLRRDFLQRFSLQPEVLLDETEAILAPLLISYSSAIAAANASLQNLPRSMTISLDQLRRKRD</sequence>
<dbReference type="KEGG" id="gca:Galf_0447"/>
<keyword evidence="2" id="KW-1185">Reference proteome</keyword>
<dbReference type="OrthoDB" id="8560314at2"/>
<protein>
    <submittedName>
        <fullName evidence="1">Uncharacterized protein</fullName>
    </submittedName>
</protein>
<dbReference type="RefSeq" id="WP_013292434.1">
    <property type="nucleotide sequence ID" value="NC_014394.1"/>
</dbReference>